<protein>
    <submittedName>
        <fullName evidence="9">HlyD family secretion protein</fullName>
    </submittedName>
</protein>
<dbReference type="GO" id="GO:0030313">
    <property type="term" value="C:cell envelope"/>
    <property type="evidence" value="ECO:0007669"/>
    <property type="project" value="UniProtKB-SubCell"/>
</dbReference>
<feature type="domain" description="CusB-like beta-barrel" evidence="8">
    <location>
        <begin position="225"/>
        <end position="303"/>
    </location>
</feature>
<evidence type="ECO:0000256" key="3">
    <source>
        <dbReference type="ARBA" id="ARBA00023054"/>
    </source>
</evidence>
<gene>
    <name evidence="9" type="ORF">SAMN03097708_01107</name>
</gene>
<dbReference type="InterPro" id="IPR006143">
    <property type="entry name" value="RND_pump_MFP"/>
</dbReference>
<evidence type="ECO:0000259" key="8">
    <source>
        <dbReference type="Pfam" id="PF25954"/>
    </source>
</evidence>
<dbReference type="Pfam" id="PF25917">
    <property type="entry name" value="BSH_RND"/>
    <property type="match status" value="1"/>
</dbReference>
<keyword evidence="5" id="KW-0812">Transmembrane</keyword>
<evidence type="ECO:0000256" key="5">
    <source>
        <dbReference type="SAM" id="Phobius"/>
    </source>
</evidence>
<dbReference type="InterPro" id="IPR058624">
    <property type="entry name" value="MdtA-like_HH"/>
</dbReference>
<dbReference type="InterPro" id="IPR058625">
    <property type="entry name" value="MdtA-like_BSH"/>
</dbReference>
<dbReference type="AlphaFoldDB" id="A0A1G5Q187"/>
<dbReference type="Gene3D" id="2.40.30.170">
    <property type="match status" value="1"/>
</dbReference>
<dbReference type="EMBL" id="FMWD01000003">
    <property type="protein sequence ID" value="SCZ55316.1"/>
    <property type="molecule type" value="Genomic_DNA"/>
</dbReference>
<evidence type="ECO:0000313" key="10">
    <source>
        <dbReference type="Proteomes" id="UP000199648"/>
    </source>
</evidence>
<organism evidence="9 10">
    <name type="scientific">Thiohalomonas denitrificans</name>
    <dbReference type="NCBI Taxonomy" id="415747"/>
    <lineage>
        <taxon>Bacteria</taxon>
        <taxon>Pseudomonadati</taxon>
        <taxon>Pseudomonadota</taxon>
        <taxon>Gammaproteobacteria</taxon>
        <taxon>Thiohalomonadales</taxon>
        <taxon>Thiohalomonadaceae</taxon>
        <taxon>Thiohalomonas</taxon>
    </lineage>
</organism>
<comment type="similarity">
    <text evidence="2">Belongs to the membrane fusion protein (MFP) (TC 8.A.1) family.</text>
</comment>
<feature type="transmembrane region" description="Helical" evidence="5">
    <location>
        <begin position="6"/>
        <end position="28"/>
    </location>
</feature>
<accession>A0A1G5Q187</accession>
<dbReference type="STRING" id="415747.SAMN03097708_01107"/>
<keyword evidence="3 4" id="KW-0175">Coiled coil</keyword>
<evidence type="ECO:0000259" key="6">
    <source>
        <dbReference type="Pfam" id="PF25876"/>
    </source>
</evidence>
<evidence type="ECO:0000259" key="7">
    <source>
        <dbReference type="Pfam" id="PF25917"/>
    </source>
</evidence>
<keyword evidence="10" id="KW-1185">Reference proteome</keyword>
<dbReference type="OrthoDB" id="9813967at2"/>
<name>A0A1G5Q187_9GAMM</name>
<dbReference type="GO" id="GO:0015562">
    <property type="term" value="F:efflux transmembrane transporter activity"/>
    <property type="evidence" value="ECO:0007669"/>
    <property type="project" value="InterPro"/>
</dbReference>
<feature type="domain" description="Multidrug resistance protein MdtA-like barrel-sandwich hybrid" evidence="7">
    <location>
        <begin position="48"/>
        <end position="209"/>
    </location>
</feature>
<sequence>MFRQRIWLWTLLALVALGAGSYLLFILLRPEPLPPGILYGNGYIEVTEVEVSAEVTGRIEESGLVEGQRVEKGDLLVRIRSADIRANLGEARAQVEATRAAMEALRQQLATARHHLGTAESEVARYRELRGQGIVTPEQLDQVQNRFEEARGQVRSLEAQIRESEARLEAARRRVEGLELQLQKTEIHAPISGSVLTRATEAGELAAPGRLVAVLGDLARPELRVFIPEGDIAKVKLGEPARVRVDAFPRRYFPARVVRIDQQAQFTPRDIHVPEERVRMVFGVTLALENPEGLLKPGMPADAWIRWQQDAAWPERLTVPE</sequence>
<dbReference type="PANTHER" id="PTHR32347:SF23">
    <property type="entry name" value="BLL5650 PROTEIN"/>
    <property type="match status" value="1"/>
</dbReference>
<keyword evidence="5" id="KW-0472">Membrane</keyword>
<comment type="subcellular location">
    <subcellularLocation>
        <location evidence="1">Cell envelope</location>
    </subcellularLocation>
</comment>
<dbReference type="NCBIfam" id="TIGR01730">
    <property type="entry name" value="RND_mfp"/>
    <property type="match status" value="1"/>
</dbReference>
<dbReference type="Pfam" id="PF25876">
    <property type="entry name" value="HH_MFP_RND"/>
    <property type="match status" value="1"/>
</dbReference>
<dbReference type="GO" id="GO:0016020">
    <property type="term" value="C:membrane"/>
    <property type="evidence" value="ECO:0007669"/>
    <property type="project" value="InterPro"/>
</dbReference>
<evidence type="ECO:0000313" key="9">
    <source>
        <dbReference type="EMBL" id="SCZ55316.1"/>
    </source>
</evidence>
<dbReference type="PANTHER" id="PTHR32347">
    <property type="entry name" value="EFFLUX SYSTEM COMPONENT YKNX-RELATED"/>
    <property type="match status" value="1"/>
</dbReference>
<evidence type="ECO:0000256" key="1">
    <source>
        <dbReference type="ARBA" id="ARBA00004196"/>
    </source>
</evidence>
<evidence type="ECO:0000256" key="4">
    <source>
        <dbReference type="SAM" id="Coils"/>
    </source>
</evidence>
<keyword evidence="5" id="KW-1133">Transmembrane helix</keyword>
<reference evidence="9 10" key="1">
    <citation type="submission" date="2016-10" db="EMBL/GenBank/DDBJ databases">
        <authorList>
            <person name="de Groot N.N."/>
        </authorList>
    </citation>
    <scope>NUCLEOTIDE SEQUENCE [LARGE SCALE GENOMIC DNA]</scope>
    <source>
        <strain evidence="9 10">HLD2</strain>
    </source>
</reference>
<dbReference type="Pfam" id="PF25954">
    <property type="entry name" value="Beta-barrel_RND_2"/>
    <property type="match status" value="1"/>
</dbReference>
<dbReference type="Gene3D" id="2.40.50.100">
    <property type="match status" value="2"/>
</dbReference>
<evidence type="ECO:0000256" key="2">
    <source>
        <dbReference type="ARBA" id="ARBA00009477"/>
    </source>
</evidence>
<proteinExistence type="inferred from homology"/>
<dbReference type="Proteomes" id="UP000199648">
    <property type="component" value="Unassembled WGS sequence"/>
</dbReference>
<dbReference type="InterPro" id="IPR058792">
    <property type="entry name" value="Beta-barrel_RND_2"/>
</dbReference>
<dbReference type="InterPro" id="IPR050465">
    <property type="entry name" value="UPF0194_transport"/>
</dbReference>
<dbReference type="RefSeq" id="WP_092993677.1">
    <property type="nucleotide sequence ID" value="NZ_FMWD01000003.1"/>
</dbReference>
<feature type="coiled-coil region" evidence="4">
    <location>
        <begin position="88"/>
        <end position="188"/>
    </location>
</feature>
<dbReference type="SUPFAM" id="SSF111369">
    <property type="entry name" value="HlyD-like secretion proteins"/>
    <property type="match status" value="1"/>
</dbReference>
<feature type="domain" description="Multidrug resistance protein MdtA-like alpha-helical hairpin" evidence="6">
    <location>
        <begin position="104"/>
        <end position="172"/>
    </location>
</feature>